<evidence type="ECO:0000256" key="4">
    <source>
        <dbReference type="ARBA" id="ARBA00023163"/>
    </source>
</evidence>
<dbReference type="SUPFAM" id="SSF53850">
    <property type="entry name" value="Periplasmic binding protein-like II"/>
    <property type="match status" value="1"/>
</dbReference>
<proteinExistence type="inferred from homology"/>
<evidence type="ECO:0000256" key="3">
    <source>
        <dbReference type="ARBA" id="ARBA00023125"/>
    </source>
</evidence>
<evidence type="ECO:0000259" key="5">
    <source>
        <dbReference type="PROSITE" id="PS50931"/>
    </source>
</evidence>
<dbReference type="PANTHER" id="PTHR30537:SF5">
    <property type="entry name" value="HTH-TYPE TRANSCRIPTIONAL ACTIVATOR TTDR-RELATED"/>
    <property type="match status" value="1"/>
</dbReference>
<keyword evidence="7" id="KW-1185">Reference proteome</keyword>
<dbReference type="FunFam" id="3.40.190.290:FF:000001">
    <property type="entry name" value="Transcriptional regulator, LysR family"/>
    <property type="match status" value="1"/>
</dbReference>
<organism evidence="6 7">
    <name type="scientific">Pseudooceanicola spongiae</name>
    <dbReference type="NCBI Taxonomy" id="2613965"/>
    <lineage>
        <taxon>Bacteria</taxon>
        <taxon>Pseudomonadati</taxon>
        <taxon>Pseudomonadota</taxon>
        <taxon>Alphaproteobacteria</taxon>
        <taxon>Rhodobacterales</taxon>
        <taxon>Paracoccaceae</taxon>
        <taxon>Pseudooceanicola</taxon>
    </lineage>
</organism>
<dbReference type="EMBL" id="CP045201">
    <property type="protein sequence ID" value="QOL82770.1"/>
    <property type="molecule type" value="Genomic_DNA"/>
</dbReference>
<dbReference type="AlphaFoldDB" id="A0A7L9WUK8"/>
<dbReference type="Proteomes" id="UP000594118">
    <property type="component" value="Chromosome"/>
</dbReference>
<dbReference type="InterPro" id="IPR036390">
    <property type="entry name" value="WH_DNA-bd_sf"/>
</dbReference>
<feature type="domain" description="HTH lysR-type" evidence="5">
    <location>
        <begin position="1"/>
        <end position="59"/>
    </location>
</feature>
<gene>
    <name evidence="6" type="ORF">F3W81_19235</name>
</gene>
<reference evidence="6 7" key="1">
    <citation type="submission" date="2019-10" db="EMBL/GenBank/DDBJ databases">
        <title>Pseudopuniceibacterium sp. HQ09 islated from Antarctica.</title>
        <authorList>
            <person name="Liao L."/>
            <person name="Su S."/>
            <person name="Chen B."/>
            <person name="Yu Y."/>
        </authorList>
    </citation>
    <scope>NUCLEOTIDE SEQUENCE [LARGE SCALE GENOMIC DNA]</scope>
    <source>
        <strain evidence="6 7">HQ09</strain>
    </source>
</reference>
<dbReference type="CDD" id="cd08422">
    <property type="entry name" value="PBP2_CrgA_like"/>
    <property type="match status" value="1"/>
</dbReference>
<evidence type="ECO:0000256" key="2">
    <source>
        <dbReference type="ARBA" id="ARBA00023015"/>
    </source>
</evidence>
<dbReference type="Gene3D" id="3.40.190.290">
    <property type="match status" value="1"/>
</dbReference>
<name>A0A7L9WUK8_9RHOB</name>
<dbReference type="SUPFAM" id="SSF46785">
    <property type="entry name" value="Winged helix' DNA-binding domain"/>
    <property type="match status" value="1"/>
</dbReference>
<dbReference type="KEGG" id="pshq:F3W81_19235"/>
<dbReference type="PROSITE" id="PS50931">
    <property type="entry name" value="HTH_LYSR"/>
    <property type="match status" value="1"/>
</dbReference>
<dbReference type="Pfam" id="PF03466">
    <property type="entry name" value="LysR_substrate"/>
    <property type="match status" value="1"/>
</dbReference>
<sequence>MDFLDGIRVFVAAVDTGSFAQAGARLGISGKLASKYMGALEDRLGTRLLQRTTRKLGMTAAGESLYARAPAWLDELEEMTSAINEPGRGVTGTLRVSAPVIFGEHHVQQLLRRFRAQHPDLVVDLRLTDAYSDLASEGIDAAIRIGTLSDSALMSRHLGSTGLMIGASPAYLAAHGTPQCLDDLGRHACIRDTNIRSRGGWELSEGGILRKIVVRGPYLVNSARAALELAVAGEGIVMSPDYVLAPALREGRLVRVLADVEAAPLDIQIVYLAGRSMPRRLRAFLDFLSVQKRDLFDPGIATL</sequence>
<evidence type="ECO:0000313" key="6">
    <source>
        <dbReference type="EMBL" id="QOL82770.1"/>
    </source>
</evidence>
<dbReference type="FunFam" id="1.10.10.10:FF:000001">
    <property type="entry name" value="LysR family transcriptional regulator"/>
    <property type="match status" value="1"/>
</dbReference>
<dbReference type="GO" id="GO:0006351">
    <property type="term" value="P:DNA-templated transcription"/>
    <property type="evidence" value="ECO:0007669"/>
    <property type="project" value="TreeGrafter"/>
</dbReference>
<protein>
    <submittedName>
        <fullName evidence="6">LysR family transcriptional regulator</fullName>
    </submittedName>
</protein>
<dbReference type="GO" id="GO:0003700">
    <property type="term" value="F:DNA-binding transcription factor activity"/>
    <property type="evidence" value="ECO:0007669"/>
    <property type="project" value="InterPro"/>
</dbReference>
<dbReference type="Gene3D" id="1.10.10.10">
    <property type="entry name" value="Winged helix-like DNA-binding domain superfamily/Winged helix DNA-binding domain"/>
    <property type="match status" value="1"/>
</dbReference>
<dbReference type="InterPro" id="IPR005119">
    <property type="entry name" value="LysR_subst-bd"/>
</dbReference>
<evidence type="ECO:0000256" key="1">
    <source>
        <dbReference type="ARBA" id="ARBA00009437"/>
    </source>
</evidence>
<keyword evidence="4" id="KW-0804">Transcription</keyword>
<dbReference type="Pfam" id="PF00126">
    <property type="entry name" value="HTH_1"/>
    <property type="match status" value="1"/>
</dbReference>
<dbReference type="InterPro" id="IPR036388">
    <property type="entry name" value="WH-like_DNA-bd_sf"/>
</dbReference>
<dbReference type="InterPro" id="IPR058163">
    <property type="entry name" value="LysR-type_TF_proteobact-type"/>
</dbReference>
<keyword evidence="2" id="KW-0805">Transcription regulation</keyword>
<dbReference type="PANTHER" id="PTHR30537">
    <property type="entry name" value="HTH-TYPE TRANSCRIPTIONAL REGULATOR"/>
    <property type="match status" value="1"/>
</dbReference>
<keyword evidence="3" id="KW-0238">DNA-binding</keyword>
<dbReference type="InterPro" id="IPR000847">
    <property type="entry name" value="LysR_HTH_N"/>
</dbReference>
<dbReference type="RefSeq" id="WP_193081097.1">
    <property type="nucleotide sequence ID" value="NZ_CP045201.1"/>
</dbReference>
<comment type="similarity">
    <text evidence="1">Belongs to the LysR transcriptional regulatory family.</text>
</comment>
<accession>A0A7L9WUK8</accession>
<evidence type="ECO:0000313" key="7">
    <source>
        <dbReference type="Proteomes" id="UP000594118"/>
    </source>
</evidence>
<dbReference type="GO" id="GO:0043565">
    <property type="term" value="F:sequence-specific DNA binding"/>
    <property type="evidence" value="ECO:0007669"/>
    <property type="project" value="TreeGrafter"/>
</dbReference>